<dbReference type="RefSeq" id="WP_422919714.1">
    <property type="nucleotide sequence ID" value="NZ_JAMZEJ010000005.1"/>
</dbReference>
<organism evidence="3 4">
    <name type="scientific">Rhizosaccharibacter radicis</name>
    <dbReference type="NCBI Taxonomy" id="2782605"/>
    <lineage>
        <taxon>Bacteria</taxon>
        <taxon>Pseudomonadati</taxon>
        <taxon>Pseudomonadota</taxon>
        <taxon>Alphaproteobacteria</taxon>
        <taxon>Acetobacterales</taxon>
        <taxon>Acetobacteraceae</taxon>
        <taxon>Rhizosaccharibacter</taxon>
    </lineage>
</organism>
<proteinExistence type="predicted"/>
<protein>
    <submittedName>
        <fullName evidence="3">Class I SAM-dependent methyltransferase</fullName>
    </submittedName>
</protein>
<evidence type="ECO:0000259" key="2">
    <source>
        <dbReference type="Pfam" id="PF08241"/>
    </source>
</evidence>
<dbReference type="InterPro" id="IPR029063">
    <property type="entry name" value="SAM-dependent_MTases_sf"/>
</dbReference>
<evidence type="ECO:0000313" key="4">
    <source>
        <dbReference type="Proteomes" id="UP001524547"/>
    </source>
</evidence>
<feature type="compositionally biased region" description="Low complexity" evidence="1">
    <location>
        <begin position="250"/>
        <end position="260"/>
    </location>
</feature>
<evidence type="ECO:0000313" key="3">
    <source>
        <dbReference type="EMBL" id="MCQ8240967.1"/>
    </source>
</evidence>
<keyword evidence="3" id="KW-0808">Transferase</keyword>
<dbReference type="Gene3D" id="3.40.50.150">
    <property type="entry name" value="Vaccinia Virus protein VP39"/>
    <property type="match status" value="1"/>
</dbReference>
<dbReference type="GO" id="GO:0008168">
    <property type="term" value="F:methyltransferase activity"/>
    <property type="evidence" value="ECO:0007669"/>
    <property type="project" value="UniProtKB-KW"/>
</dbReference>
<name>A0ABT1VXA7_9PROT</name>
<dbReference type="EMBL" id="JAMZEJ010000005">
    <property type="protein sequence ID" value="MCQ8240967.1"/>
    <property type="molecule type" value="Genomic_DNA"/>
</dbReference>
<evidence type="ECO:0000256" key="1">
    <source>
        <dbReference type="SAM" id="MobiDB-lite"/>
    </source>
</evidence>
<dbReference type="SUPFAM" id="SSF53335">
    <property type="entry name" value="S-adenosyl-L-methionine-dependent methyltransferases"/>
    <property type="match status" value="1"/>
</dbReference>
<feature type="domain" description="Methyltransferase type 11" evidence="2">
    <location>
        <begin position="84"/>
        <end position="126"/>
    </location>
</feature>
<keyword evidence="3" id="KW-0489">Methyltransferase</keyword>
<keyword evidence="4" id="KW-1185">Reference proteome</keyword>
<gene>
    <name evidence="3" type="ORF">NFI88_08975</name>
</gene>
<comment type="caution">
    <text evidence="3">The sequence shown here is derived from an EMBL/GenBank/DDBJ whole genome shotgun (WGS) entry which is preliminary data.</text>
</comment>
<accession>A0ABT1VXA7</accession>
<reference evidence="3 4" key="1">
    <citation type="submission" date="2022-06" db="EMBL/GenBank/DDBJ databases">
        <title>Rhizosaccharibacter gen. nov. sp. nov. KSS12, endophytic bacteria isolated from sugarcane.</title>
        <authorList>
            <person name="Pitiwittayakul N."/>
        </authorList>
    </citation>
    <scope>NUCLEOTIDE SEQUENCE [LARGE SCALE GENOMIC DNA]</scope>
    <source>
        <strain evidence="3 4">KSS12</strain>
    </source>
</reference>
<dbReference type="GO" id="GO:0032259">
    <property type="term" value="P:methylation"/>
    <property type="evidence" value="ECO:0007669"/>
    <property type="project" value="UniProtKB-KW"/>
</dbReference>
<sequence>MLDDPQPLADFYRSRRGRGATRLIRRQMRQIWPDVSRQTVVGIGFAAPFLPIWRGEAQRCVEAVTAYGNERDVAGRPRCLVHEDELPFDEVSIDRILLSHALEVAEQPARLLRAVWRALRDDGRLMVMVPHRIGFWAHNEGTPFGDGAPLSARRLERTLQRAMFRPEQKRGALFLPPLPAPLVRLGEALEPAGRVVLRSFPGVLLVEAVKDVYAALPAEAEPRRRMLSPLPAAVPLQAAISPSGLERAAPEAGLGATAAPDRSPIR</sequence>
<dbReference type="Proteomes" id="UP001524547">
    <property type="component" value="Unassembled WGS sequence"/>
</dbReference>
<feature type="region of interest" description="Disordered" evidence="1">
    <location>
        <begin position="247"/>
        <end position="266"/>
    </location>
</feature>
<dbReference type="Pfam" id="PF08241">
    <property type="entry name" value="Methyltransf_11"/>
    <property type="match status" value="1"/>
</dbReference>
<dbReference type="InterPro" id="IPR013216">
    <property type="entry name" value="Methyltransf_11"/>
</dbReference>